<accession>A0ABY7FPA1</accession>
<dbReference type="SUPFAM" id="SSF53335">
    <property type="entry name" value="S-adenosyl-L-methionine-dependent methyltransferases"/>
    <property type="match status" value="1"/>
</dbReference>
<comment type="similarity">
    <text evidence="1">Belongs to the MT-A70-like family.</text>
</comment>
<dbReference type="PANTHER" id="PTHR12829">
    <property type="entry name" value="N6-ADENOSINE-METHYLTRANSFERASE"/>
    <property type="match status" value="1"/>
</dbReference>
<proteinExistence type="inferred from homology"/>
<keyword evidence="4" id="KW-1185">Reference proteome</keyword>
<feature type="signal peptide" evidence="2">
    <location>
        <begin position="1"/>
        <end position="22"/>
    </location>
</feature>
<dbReference type="Pfam" id="PF05063">
    <property type="entry name" value="MT-A70"/>
    <property type="match status" value="1"/>
</dbReference>
<dbReference type="PROSITE" id="PS51143">
    <property type="entry name" value="MT_A70"/>
    <property type="match status" value="1"/>
</dbReference>
<dbReference type="InterPro" id="IPR029063">
    <property type="entry name" value="SAM-dependent_MTases_sf"/>
</dbReference>
<dbReference type="EMBL" id="CP111024">
    <property type="protein sequence ID" value="WAR22974.1"/>
    <property type="molecule type" value="Genomic_DNA"/>
</dbReference>
<sequence>MNLMFILYLMFLFLEKRMTKYALRSDLFKIVSPFMMNSQFEKICKEEKSINLEVGVKERKKKRKRKAEKNIGEKLAEEFHTKVKHYVLEGYRSLVSAGRECGYFLSPAGSGSANNNLASREAAMAQGAGEWFVQLCQEPRANISVGIQVHCVQADLGQFDLIVMDPPWESKSVKRLKKYSMLANSDLLSLPLGALMAPGCVVGVWVTNRQAHIHFITDQLFSANHIQHVATWYWLKVTKSGVCIRDIDDSHKKPYEVLMLGRYVVPGSTMYDRSKNQSDSLCCTDGGKDTADSPVIPNNKLVVSVPCSLHSKKPILTEVLRSYLPTSPRCLEMFARNLLPHWTSWGNEVLLHQHKDFFEEVT</sequence>
<feature type="chain" id="PRO_5045465691" evidence="2">
    <location>
        <begin position="23"/>
        <end position="362"/>
    </location>
</feature>
<protein>
    <submittedName>
        <fullName evidence="3">METL4-like protein</fullName>
    </submittedName>
</protein>
<evidence type="ECO:0000313" key="3">
    <source>
        <dbReference type="EMBL" id="WAR22974.1"/>
    </source>
</evidence>
<evidence type="ECO:0000256" key="1">
    <source>
        <dbReference type="PROSITE-ProRule" id="PRU00489"/>
    </source>
</evidence>
<keyword evidence="2" id="KW-0732">Signal</keyword>
<reference evidence="3" key="1">
    <citation type="submission" date="2022-11" db="EMBL/GenBank/DDBJ databases">
        <title>Centuries of genome instability and evolution in soft-shell clam transmissible cancer (bioRxiv).</title>
        <authorList>
            <person name="Hart S.F.M."/>
            <person name="Yonemitsu M.A."/>
            <person name="Giersch R.M."/>
            <person name="Beal B.F."/>
            <person name="Arriagada G."/>
            <person name="Davis B.W."/>
            <person name="Ostrander E.A."/>
            <person name="Goff S.P."/>
            <person name="Metzger M.J."/>
        </authorList>
    </citation>
    <scope>NUCLEOTIDE SEQUENCE</scope>
    <source>
        <strain evidence="3">MELC-2E11</strain>
        <tissue evidence="3">Siphon/mantle</tissue>
    </source>
</reference>
<dbReference type="Proteomes" id="UP001164746">
    <property type="component" value="Chromosome 13"/>
</dbReference>
<gene>
    <name evidence="3" type="ORF">MAR_036643</name>
</gene>
<evidence type="ECO:0000256" key="2">
    <source>
        <dbReference type="SAM" id="SignalP"/>
    </source>
</evidence>
<organism evidence="3 4">
    <name type="scientific">Mya arenaria</name>
    <name type="common">Soft-shell clam</name>
    <dbReference type="NCBI Taxonomy" id="6604"/>
    <lineage>
        <taxon>Eukaryota</taxon>
        <taxon>Metazoa</taxon>
        <taxon>Spiralia</taxon>
        <taxon>Lophotrochozoa</taxon>
        <taxon>Mollusca</taxon>
        <taxon>Bivalvia</taxon>
        <taxon>Autobranchia</taxon>
        <taxon>Heteroconchia</taxon>
        <taxon>Euheterodonta</taxon>
        <taxon>Imparidentia</taxon>
        <taxon>Neoheterodontei</taxon>
        <taxon>Myida</taxon>
        <taxon>Myoidea</taxon>
        <taxon>Myidae</taxon>
        <taxon>Mya</taxon>
    </lineage>
</organism>
<dbReference type="InterPro" id="IPR007757">
    <property type="entry name" value="MT-A70-like"/>
</dbReference>
<dbReference type="InterPro" id="IPR002052">
    <property type="entry name" value="DNA_methylase_N6_adenine_CS"/>
</dbReference>
<dbReference type="PROSITE" id="PS00092">
    <property type="entry name" value="N6_MTASE"/>
    <property type="match status" value="1"/>
</dbReference>
<evidence type="ECO:0000313" key="4">
    <source>
        <dbReference type="Proteomes" id="UP001164746"/>
    </source>
</evidence>
<dbReference type="PANTHER" id="PTHR12829:SF4">
    <property type="entry name" value="N(6)-ADENINE-SPECIFIC METHYLTRANSFERASE METTL4"/>
    <property type="match status" value="1"/>
</dbReference>
<name>A0ABY7FPA1_MYAAR</name>